<dbReference type="RefSeq" id="WP_091831994.1">
    <property type="nucleotide sequence ID" value="NZ_FNZK01000011.1"/>
</dbReference>
<dbReference type="EMBL" id="FNZK01000011">
    <property type="protein sequence ID" value="SEJ60367.1"/>
    <property type="molecule type" value="Genomic_DNA"/>
</dbReference>
<name>A0A1H7A901_9FIRM</name>
<reference evidence="2 3" key="1">
    <citation type="submission" date="2016-10" db="EMBL/GenBank/DDBJ databases">
        <authorList>
            <person name="de Groot N.N."/>
        </authorList>
    </citation>
    <scope>NUCLEOTIDE SEQUENCE [LARGE SCALE GENOMIC DNA]</scope>
    <source>
        <strain evidence="2 3">DSM 2179</strain>
    </source>
</reference>
<evidence type="ECO:0000313" key="2">
    <source>
        <dbReference type="EMBL" id="SEJ60367.1"/>
    </source>
</evidence>
<evidence type="ECO:0000259" key="1">
    <source>
        <dbReference type="Pfam" id="PF21882"/>
    </source>
</evidence>
<dbReference type="InterPro" id="IPR054075">
    <property type="entry name" value="Gp53-like_C"/>
</dbReference>
<accession>A0A1H7A901</accession>
<protein>
    <recommendedName>
        <fullName evidence="1">Putative tail fiber protein gp53-like C-terminal domain-containing protein</fullName>
    </recommendedName>
</protein>
<dbReference type="Pfam" id="PF21882">
    <property type="entry name" value="Gp53-like_C"/>
    <property type="match status" value="1"/>
</dbReference>
<evidence type="ECO:0000313" key="3">
    <source>
        <dbReference type="Proteomes" id="UP000199662"/>
    </source>
</evidence>
<organism evidence="2 3">
    <name type="scientific">Propionispira arboris</name>
    <dbReference type="NCBI Taxonomy" id="84035"/>
    <lineage>
        <taxon>Bacteria</taxon>
        <taxon>Bacillati</taxon>
        <taxon>Bacillota</taxon>
        <taxon>Negativicutes</taxon>
        <taxon>Selenomonadales</taxon>
        <taxon>Selenomonadaceae</taxon>
        <taxon>Propionispira</taxon>
    </lineage>
</organism>
<dbReference type="Proteomes" id="UP000199662">
    <property type="component" value="Unassembled WGS sequence"/>
</dbReference>
<gene>
    <name evidence="2" type="ORF">SAMN05660742_111134</name>
</gene>
<proteinExistence type="predicted"/>
<keyword evidence="3" id="KW-1185">Reference proteome</keyword>
<dbReference type="STRING" id="84035.SAMN05660742_111134"/>
<feature type="domain" description="Putative tail fiber protein gp53-like C-terminal" evidence="1">
    <location>
        <begin position="333"/>
        <end position="414"/>
    </location>
</feature>
<dbReference type="AlphaFoldDB" id="A0A1H7A901"/>
<sequence>MAYDKNFPANDGFLAEFPEKQRAQIEAIINDAIVNAKTVQNLDVGNDNGNIPVANGTECNNLNAGLLNGKMASDMAPKVHGHDTATPSSDGFLSNVDKKKLDTIAENAQVNQNVFADIKIGDLTLQPDAPDDTLEFVAGTNIALTPDTTNDKVTIAITGKVATAAMADNATKATNADVAARCTGNAATATTAAACSGNAATATSAGTLSVTLPISKGGTGATTAAAVLTALGISSTATELNHLDGITATLTELNYVDGVTSPIQTQINAKAPVASPTFTGKVTASSFSGALSGNAATASNASLLNGSTAAQLIAAAGGVVAQNLGVNGYVKFFNGFIVQWGRWKVNSGWNTKTAFPIGFKNACLSVNLSVYYANGTPTSDLYYTSVGIKYFDETGIYAGTNSTDNNCFYIVVGW</sequence>
<dbReference type="Gene3D" id="2.60.40.3940">
    <property type="match status" value="1"/>
</dbReference>